<evidence type="ECO:0000256" key="7">
    <source>
        <dbReference type="ARBA" id="ARBA00023136"/>
    </source>
</evidence>
<organism evidence="10 11">
    <name type="scientific">Pseudomonas cedrina</name>
    <dbReference type="NCBI Taxonomy" id="651740"/>
    <lineage>
        <taxon>Bacteria</taxon>
        <taxon>Pseudomonadati</taxon>
        <taxon>Pseudomonadota</taxon>
        <taxon>Gammaproteobacteria</taxon>
        <taxon>Pseudomonadales</taxon>
        <taxon>Pseudomonadaceae</taxon>
        <taxon>Pseudomonas</taxon>
    </lineage>
</organism>
<feature type="transmembrane region" description="Helical" evidence="8">
    <location>
        <begin position="274"/>
        <end position="295"/>
    </location>
</feature>
<evidence type="ECO:0000256" key="6">
    <source>
        <dbReference type="ARBA" id="ARBA00022989"/>
    </source>
</evidence>
<dbReference type="EMBL" id="LT629753">
    <property type="protein sequence ID" value="SDS01419.1"/>
    <property type="molecule type" value="Genomic_DNA"/>
</dbReference>
<evidence type="ECO:0000256" key="1">
    <source>
        <dbReference type="ARBA" id="ARBA00004651"/>
    </source>
</evidence>
<comment type="subcellular location">
    <subcellularLocation>
        <location evidence="1">Cell membrane</location>
        <topology evidence="1">Multi-pass membrane protein</topology>
    </subcellularLocation>
</comment>
<evidence type="ECO:0000313" key="11">
    <source>
        <dbReference type="Proteomes" id="UP000199576"/>
    </source>
</evidence>
<dbReference type="Pfam" id="PF02366">
    <property type="entry name" value="PMT"/>
    <property type="match status" value="1"/>
</dbReference>
<feature type="transmembrane region" description="Helical" evidence="8">
    <location>
        <begin position="18"/>
        <end position="39"/>
    </location>
</feature>
<feature type="transmembrane region" description="Helical" evidence="8">
    <location>
        <begin position="356"/>
        <end position="375"/>
    </location>
</feature>
<keyword evidence="7 8" id="KW-0472">Membrane</keyword>
<dbReference type="Proteomes" id="UP000199576">
    <property type="component" value="Chromosome I"/>
</dbReference>
<feature type="transmembrane region" description="Helical" evidence="8">
    <location>
        <begin position="307"/>
        <end position="324"/>
    </location>
</feature>
<reference evidence="10 11" key="1">
    <citation type="submission" date="2016-10" db="EMBL/GenBank/DDBJ databases">
        <authorList>
            <person name="Varghese N."/>
            <person name="Submissions S."/>
        </authorList>
    </citation>
    <scope>NUCLEOTIDE SEQUENCE [LARGE SCALE GENOMIC DNA]</scope>
    <source>
        <strain evidence="10 11">BS2981</strain>
    </source>
</reference>
<name>A0ABY0U3P2_PSECE</name>
<keyword evidence="6 8" id="KW-1133">Transmembrane helix</keyword>
<evidence type="ECO:0000256" key="3">
    <source>
        <dbReference type="ARBA" id="ARBA00022676"/>
    </source>
</evidence>
<dbReference type="GO" id="GO:0016757">
    <property type="term" value="F:glycosyltransferase activity"/>
    <property type="evidence" value="ECO:0007669"/>
    <property type="project" value="UniProtKB-KW"/>
</dbReference>
<keyword evidence="11" id="KW-1185">Reference proteome</keyword>
<dbReference type="InterPro" id="IPR050297">
    <property type="entry name" value="LipidA_mod_glycosyltrf_83"/>
</dbReference>
<protein>
    <submittedName>
        <fullName evidence="10">Dolichyl-phosphate-mannose-protein mannosyltransferase</fullName>
    </submittedName>
</protein>
<dbReference type="RefSeq" id="WP_231998951.1">
    <property type="nucleotide sequence ID" value="NZ_LT629753.1"/>
</dbReference>
<evidence type="ECO:0000313" key="10">
    <source>
        <dbReference type="EMBL" id="SDS01419.1"/>
    </source>
</evidence>
<evidence type="ECO:0000256" key="2">
    <source>
        <dbReference type="ARBA" id="ARBA00022475"/>
    </source>
</evidence>
<evidence type="ECO:0000256" key="4">
    <source>
        <dbReference type="ARBA" id="ARBA00022679"/>
    </source>
</evidence>
<feature type="transmembrane region" description="Helical" evidence="8">
    <location>
        <begin position="212"/>
        <end position="233"/>
    </location>
</feature>
<gene>
    <name evidence="10" type="ORF">SAMN04490182_0533</name>
</gene>
<evidence type="ECO:0000256" key="5">
    <source>
        <dbReference type="ARBA" id="ARBA00022692"/>
    </source>
</evidence>
<keyword evidence="3 10" id="KW-0328">Glycosyltransferase</keyword>
<feature type="domain" description="ArnT-like N-terminal" evidence="9">
    <location>
        <begin position="33"/>
        <end position="246"/>
    </location>
</feature>
<sequence length="470" mass="51904">MNPPIKAAGMNPRASIRLLWAILLTVLLVRLGTLGLYPIMDTSEARYAEIARKMLVSNDWITPMFDHDVPFWGKPPLSFWLQALSMKVLGINEFASRFSSWLLHVASCLLIVHLAARERSLQVGLTAAVIYSTCSLGFFASGAVLTDSALAFALLLAHLGLWRGLAHADRGWALLGFFGLGLGLLAKGPLALVLIALPTALWLALTGHWRRLLSLPWLPGIALMSAVALPWYGLAEQKTPGFLHYFIVGEHFSRYVISNWQGDLYGSAHAEPLAMIWVHLLGGLLPWAFFLPLLVKWRASLQGQREYVLFVLAWAVSTPLFFTMSTNILWTYVLPALPAWALLLADVVWRKVRTALITAVALALPVAGCAMLFSGKVDDRPQNQKTMVALWKAQQAAAPGDLIYPGSRSFSAQFYSSGWARHTRQLPRSENFYLVHRLGDQPLALPAYASCDLVGQANASEMYYCRVGPP</sequence>
<evidence type="ECO:0000259" key="9">
    <source>
        <dbReference type="Pfam" id="PF02366"/>
    </source>
</evidence>
<feature type="transmembrane region" description="Helical" evidence="8">
    <location>
        <begin position="177"/>
        <end position="205"/>
    </location>
</feature>
<dbReference type="PANTHER" id="PTHR33908:SF3">
    <property type="entry name" value="UNDECAPRENYL PHOSPHATE-ALPHA-4-AMINO-4-DEOXY-L-ARABINOSE ARABINOSYL TRANSFERASE"/>
    <property type="match status" value="1"/>
</dbReference>
<keyword evidence="5 8" id="KW-0812">Transmembrane</keyword>
<evidence type="ECO:0000256" key="8">
    <source>
        <dbReference type="SAM" id="Phobius"/>
    </source>
</evidence>
<keyword evidence="4" id="KW-0808">Transferase</keyword>
<proteinExistence type="predicted"/>
<accession>A0ABY0U3P2</accession>
<dbReference type="PANTHER" id="PTHR33908">
    <property type="entry name" value="MANNOSYLTRANSFERASE YKCB-RELATED"/>
    <property type="match status" value="1"/>
</dbReference>
<keyword evidence="2" id="KW-1003">Cell membrane</keyword>
<dbReference type="InterPro" id="IPR003342">
    <property type="entry name" value="ArnT-like_N"/>
</dbReference>
<feature type="transmembrane region" description="Helical" evidence="8">
    <location>
        <begin position="128"/>
        <end position="157"/>
    </location>
</feature>